<feature type="compositionally biased region" description="Basic and acidic residues" evidence="1">
    <location>
        <begin position="285"/>
        <end position="298"/>
    </location>
</feature>
<evidence type="ECO:0000313" key="3">
    <source>
        <dbReference type="Proteomes" id="UP000218231"/>
    </source>
</evidence>
<dbReference type="EMBL" id="LIAE01010173">
    <property type="protein sequence ID" value="PAV66008.1"/>
    <property type="molecule type" value="Genomic_DNA"/>
</dbReference>
<name>A0A2A2JWF3_9BILA</name>
<feature type="region of interest" description="Disordered" evidence="1">
    <location>
        <begin position="248"/>
        <end position="372"/>
    </location>
</feature>
<reference evidence="2 3" key="1">
    <citation type="journal article" date="2017" name="Curr. Biol.">
        <title>Genome architecture and evolution of a unichromosomal asexual nematode.</title>
        <authorList>
            <person name="Fradin H."/>
            <person name="Zegar C."/>
            <person name="Gutwein M."/>
            <person name="Lucas J."/>
            <person name="Kovtun M."/>
            <person name="Corcoran D."/>
            <person name="Baugh L.R."/>
            <person name="Kiontke K."/>
            <person name="Gunsalus K."/>
            <person name="Fitch D.H."/>
            <person name="Piano F."/>
        </authorList>
    </citation>
    <scope>NUCLEOTIDE SEQUENCE [LARGE SCALE GENOMIC DNA]</scope>
    <source>
        <strain evidence="2">PF1309</strain>
    </source>
</reference>
<dbReference type="STRING" id="2018661.A0A2A2JWF3"/>
<gene>
    <name evidence="2" type="ORF">WR25_19442</name>
</gene>
<keyword evidence="3" id="KW-1185">Reference proteome</keyword>
<protein>
    <submittedName>
        <fullName evidence="2">Uncharacterized protein</fullName>
    </submittedName>
</protein>
<organism evidence="2 3">
    <name type="scientific">Diploscapter pachys</name>
    <dbReference type="NCBI Taxonomy" id="2018661"/>
    <lineage>
        <taxon>Eukaryota</taxon>
        <taxon>Metazoa</taxon>
        <taxon>Ecdysozoa</taxon>
        <taxon>Nematoda</taxon>
        <taxon>Chromadorea</taxon>
        <taxon>Rhabditida</taxon>
        <taxon>Rhabditina</taxon>
        <taxon>Rhabditomorpha</taxon>
        <taxon>Rhabditoidea</taxon>
        <taxon>Rhabditidae</taxon>
        <taxon>Diploscapter</taxon>
    </lineage>
</organism>
<comment type="caution">
    <text evidence="2">The sequence shown here is derived from an EMBL/GenBank/DDBJ whole genome shotgun (WGS) entry which is preliminary data.</text>
</comment>
<evidence type="ECO:0000256" key="1">
    <source>
        <dbReference type="SAM" id="MobiDB-lite"/>
    </source>
</evidence>
<dbReference type="Proteomes" id="UP000218231">
    <property type="component" value="Unassembled WGS sequence"/>
</dbReference>
<accession>A0A2A2JWF3</accession>
<feature type="compositionally biased region" description="Polar residues" evidence="1">
    <location>
        <begin position="300"/>
        <end position="316"/>
    </location>
</feature>
<proteinExistence type="predicted"/>
<feature type="compositionally biased region" description="Basic and acidic residues" evidence="1">
    <location>
        <begin position="248"/>
        <end position="269"/>
    </location>
</feature>
<evidence type="ECO:0000313" key="2">
    <source>
        <dbReference type="EMBL" id="PAV66008.1"/>
    </source>
</evidence>
<dbReference type="OrthoDB" id="5799120at2759"/>
<dbReference type="AlphaFoldDB" id="A0A2A2JWF3"/>
<sequence>MLRKPEDTALYELDSRISAMERRLKNAKTARDSYLTFLKQKYPAWKPTFSANYSIDPGRNIVGELSTSNYHWDVGIEKRHRPKFQANKIQEKLYSKIPQGGPYLESDLKRVRQRLEEISQQLRLIRDTRLNLSTEDYLKSRHLLDENAEESFELETSNLANIRLQLENLNTDSYSPIETPTRDKIEDLKAEEFHETYIEDIKSGKVQPSYLISSEASGNLNQSSEAKTETSIEPRRVISFASQVPKVEEKIAEPERSKVETPKTKEEPQKPTSTYAQLLGLFGKSPDKKSDSDSDDFGKTTVNTTKIETRNLTTAPNDVLSKYLSRVDSSDSDDAALNKSTSNLPAKKIPSQPTTSLSKVMADADSDSDFFG</sequence>